<dbReference type="Proteomes" id="UP000033035">
    <property type="component" value="Unassembled WGS sequence"/>
</dbReference>
<protein>
    <recommendedName>
        <fullName evidence="3">DUF4248 domain-containing protein</fullName>
    </recommendedName>
</protein>
<proteinExistence type="predicted"/>
<sequence length="78" mass="8882">MSIIMNRVYGHTELAILYFPGILAKSASSQLSSWINRDEDLLAELKKAGYKKGQRMYTPRQVAILRDHLGDPETWKGC</sequence>
<dbReference type="HOGENOM" id="CLU_152545_3_0_10"/>
<organism evidence="1 2">
    <name type="scientific">Parabacteroides gordonii MS-1 = DSM 23371</name>
    <dbReference type="NCBI Taxonomy" id="1203610"/>
    <lineage>
        <taxon>Bacteria</taxon>
        <taxon>Pseudomonadati</taxon>
        <taxon>Bacteroidota</taxon>
        <taxon>Bacteroidia</taxon>
        <taxon>Bacteroidales</taxon>
        <taxon>Tannerellaceae</taxon>
        <taxon>Parabacteroides</taxon>
    </lineage>
</organism>
<evidence type="ECO:0000313" key="2">
    <source>
        <dbReference type="Proteomes" id="UP000033035"/>
    </source>
</evidence>
<dbReference type="AlphaFoldDB" id="A0A0F5JCK9"/>
<reference evidence="1 2" key="1">
    <citation type="submission" date="2013-04" db="EMBL/GenBank/DDBJ databases">
        <title>The Genome Sequence of Parabacteroides gordonii DSM 23371.</title>
        <authorList>
            <consortium name="The Broad Institute Genomics Platform"/>
            <person name="Earl A."/>
            <person name="Ward D."/>
            <person name="Feldgarden M."/>
            <person name="Gevers D."/>
            <person name="Martens E."/>
            <person name="Sakamoto M."/>
            <person name="Benno Y."/>
            <person name="Suzuki N."/>
            <person name="Matsunaga N."/>
            <person name="Koshihara K."/>
            <person name="Seki M."/>
            <person name="Komiya H."/>
            <person name="Walker B."/>
            <person name="Young S."/>
            <person name="Zeng Q."/>
            <person name="Gargeya S."/>
            <person name="Fitzgerald M."/>
            <person name="Haas B."/>
            <person name="Abouelleil A."/>
            <person name="Allen A.W."/>
            <person name="Alvarado L."/>
            <person name="Arachchi H.M."/>
            <person name="Berlin A.M."/>
            <person name="Chapman S.B."/>
            <person name="Gainer-Dewar J."/>
            <person name="Goldberg J."/>
            <person name="Griggs A."/>
            <person name="Gujja S."/>
            <person name="Hansen M."/>
            <person name="Howarth C."/>
            <person name="Imamovic A."/>
            <person name="Ireland A."/>
            <person name="Larimer J."/>
            <person name="McCowan C."/>
            <person name="Murphy C."/>
            <person name="Pearson M."/>
            <person name="Poon T.W."/>
            <person name="Priest M."/>
            <person name="Roberts A."/>
            <person name="Saif S."/>
            <person name="Shea T."/>
            <person name="Sisk P."/>
            <person name="Sykes S."/>
            <person name="Wortman J."/>
            <person name="Nusbaum C."/>
            <person name="Birren B."/>
        </authorList>
    </citation>
    <scope>NUCLEOTIDE SEQUENCE [LARGE SCALE GENOMIC DNA]</scope>
    <source>
        <strain evidence="1 2">MS-1</strain>
    </source>
</reference>
<dbReference type="EMBL" id="AQHW01000015">
    <property type="protein sequence ID" value="KKB55177.1"/>
    <property type="molecule type" value="Genomic_DNA"/>
</dbReference>
<dbReference type="InterPro" id="IPR025342">
    <property type="entry name" value="DUF4248"/>
</dbReference>
<comment type="caution">
    <text evidence="1">The sequence shown here is derived from an EMBL/GenBank/DDBJ whole genome shotgun (WGS) entry which is preliminary data.</text>
</comment>
<evidence type="ECO:0008006" key="3">
    <source>
        <dbReference type="Google" id="ProtNLM"/>
    </source>
</evidence>
<name>A0A0F5JCK9_9BACT</name>
<gene>
    <name evidence="1" type="ORF">HMPREF1536_02634</name>
</gene>
<evidence type="ECO:0000313" key="1">
    <source>
        <dbReference type="EMBL" id="KKB55177.1"/>
    </source>
</evidence>
<dbReference type="PATRIC" id="fig|1203610.3.peg.2701"/>
<dbReference type="Pfam" id="PF14053">
    <property type="entry name" value="DUF4248"/>
    <property type="match status" value="1"/>
</dbReference>
<keyword evidence="2" id="KW-1185">Reference proteome</keyword>
<accession>A0A0F5JCK9</accession>